<sequence>MAQATQATEERWYGIGIGRLLGVTTIWYICSILTRGYPGASFRKFPSRQAAEQWMLHIHDIENPVLIDLAAARVAVALAEAAAAPRALPASVPSSSPPLSTPPAPMGPLLQLLQQNLGDPRTAKALKNLLSSPAASSTASSNDAHAGGSGSLPAPSSSPDHPVLSPRAAHTGRRSLAIDWTSDDDANPSSTRPRPMPTAAPPSSSAASSSTNSTTIEPRVRTVRLAQSSDQARSAKRARRTSGDLTFVSDAADINDRFVNIQPALDRLREIFKRGNAAIITEDEIATPGGEQERSDTLLRLDISGAYTKVTADQEEWWEEMNKSTSKGKGKARAQTVKYERDETTGSISRAVHHPLWKAAKGRGAVLLRNDAEGVDGGNNSDNGGIGDEGDNGDGDDAGSKPKDGDDGDDGDDSDWVSV</sequence>
<dbReference type="InterPro" id="IPR037056">
    <property type="entry name" value="RNase_H1_N_sf"/>
</dbReference>
<gene>
    <name evidence="4" type="ORF">FPHYL_12387</name>
</gene>
<evidence type="ECO:0000256" key="1">
    <source>
        <dbReference type="SAM" id="MobiDB-lite"/>
    </source>
</evidence>
<dbReference type="AlphaFoldDB" id="A0A8H5IN55"/>
<accession>A0A8H5IN55</accession>
<reference evidence="4 5" key="1">
    <citation type="submission" date="2020-05" db="EMBL/GenBank/DDBJ databases">
        <title>Identification and distribution of gene clusters putatively required for synthesis of sphingolipid metabolism inhibitors in phylogenetically diverse species of the filamentous fungus Fusarium.</title>
        <authorList>
            <person name="Kim H.-S."/>
            <person name="Busman M."/>
            <person name="Brown D.W."/>
            <person name="Divon H."/>
            <person name="Uhlig S."/>
            <person name="Proctor R.H."/>
        </authorList>
    </citation>
    <scope>NUCLEOTIDE SEQUENCE [LARGE SCALE GENOMIC DNA]</scope>
    <source>
        <strain evidence="4 5">NRRL 13617</strain>
    </source>
</reference>
<evidence type="ECO:0000259" key="3">
    <source>
        <dbReference type="Pfam" id="PF01693"/>
    </source>
</evidence>
<evidence type="ECO:0000256" key="2">
    <source>
        <dbReference type="SAM" id="Phobius"/>
    </source>
</evidence>
<keyword evidence="5" id="KW-1185">Reference proteome</keyword>
<evidence type="ECO:0000313" key="5">
    <source>
        <dbReference type="Proteomes" id="UP000582016"/>
    </source>
</evidence>
<feature type="compositionally biased region" description="Low complexity" evidence="1">
    <location>
        <begin position="201"/>
        <end position="215"/>
    </location>
</feature>
<keyword evidence="2" id="KW-1133">Transmembrane helix</keyword>
<feature type="transmembrane region" description="Helical" evidence="2">
    <location>
        <begin position="12"/>
        <end position="34"/>
    </location>
</feature>
<feature type="region of interest" description="Disordered" evidence="1">
    <location>
        <begin position="321"/>
        <end position="346"/>
    </location>
</feature>
<name>A0A8H5IN55_9HYPO</name>
<protein>
    <submittedName>
        <fullName evidence="4">Ribonuclease H</fullName>
    </submittedName>
</protein>
<dbReference type="Gene3D" id="3.40.970.10">
    <property type="entry name" value="Ribonuclease H1, N-terminal domain"/>
    <property type="match status" value="1"/>
</dbReference>
<feature type="domain" description="Ribonuclease H1 N-terminal" evidence="3">
    <location>
        <begin position="12"/>
        <end position="54"/>
    </location>
</feature>
<feature type="region of interest" description="Disordered" evidence="1">
    <location>
        <begin position="87"/>
        <end position="109"/>
    </location>
</feature>
<evidence type="ECO:0000313" key="4">
    <source>
        <dbReference type="EMBL" id="KAF5538962.1"/>
    </source>
</evidence>
<feature type="region of interest" description="Disordered" evidence="1">
    <location>
        <begin position="134"/>
        <end position="241"/>
    </location>
</feature>
<comment type="caution">
    <text evidence="4">The sequence shown here is derived from an EMBL/GenBank/DDBJ whole genome shotgun (WGS) entry which is preliminary data.</text>
</comment>
<feature type="compositionally biased region" description="Acidic residues" evidence="1">
    <location>
        <begin position="388"/>
        <end position="397"/>
    </location>
</feature>
<dbReference type="InterPro" id="IPR011320">
    <property type="entry name" value="RNase_H1_N"/>
</dbReference>
<organism evidence="4 5">
    <name type="scientific">Fusarium phyllophilum</name>
    <dbReference type="NCBI Taxonomy" id="47803"/>
    <lineage>
        <taxon>Eukaryota</taxon>
        <taxon>Fungi</taxon>
        <taxon>Dikarya</taxon>
        <taxon>Ascomycota</taxon>
        <taxon>Pezizomycotina</taxon>
        <taxon>Sordariomycetes</taxon>
        <taxon>Hypocreomycetidae</taxon>
        <taxon>Hypocreales</taxon>
        <taxon>Nectriaceae</taxon>
        <taxon>Fusarium</taxon>
        <taxon>Fusarium fujikuroi species complex</taxon>
    </lineage>
</organism>
<dbReference type="OrthoDB" id="5102960at2759"/>
<dbReference type="EMBL" id="JAAOAQ010000633">
    <property type="protein sequence ID" value="KAF5538962.1"/>
    <property type="molecule type" value="Genomic_DNA"/>
</dbReference>
<proteinExistence type="predicted"/>
<dbReference type="SUPFAM" id="SSF55658">
    <property type="entry name" value="L9 N-domain-like"/>
    <property type="match status" value="1"/>
</dbReference>
<feature type="compositionally biased region" description="Acidic residues" evidence="1">
    <location>
        <begin position="406"/>
        <end position="419"/>
    </location>
</feature>
<keyword evidence="2" id="KW-0812">Transmembrane</keyword>
<feature type="compositionally biased region" description="Pro residues" evidence="1">
    <location>
        <begin position="95"/>
        <end position="106"/>
    </location>
</feature>
<feature type="region of interest" description="Disordered" evidence="1">
    <location>
        <begin position="370"/>
        <end position="419"/>
    </location>
</feature>
<keyword evidence="2" id="KW-0472">Membrane</keyword>
<dbReference type="Proteomes" id="UP000582016">
    <property type="component" value="Unassembled WGS sequence"/>
</dbReference>
<feature type="compositionally biased region" description="Low complexity" evidence="1">
    <location>
        <begin position="134"/>
        <end position="159"/>
    </location>
</feature>
<dbReference type="InterPro" id="IPR009027">
    <property type="entry name" value="Ribosomal_bL9/RNase_H1_N"/>
</dbReference>
<dbReference type="Pfam" id="PF01693">
    <property type="entry name" value="Cauli_VI"/>
    <property type="match status" value="1"/>
</dbReference>